<dbReference type="InterPro" id="IPR004045">
    <property type="entry name" value="Glutathione_S-Trfase_N"/>
</dbReference>
<dbReference type="OrthoDB" id="9813092at2"/>
<dbReference type="RefSeq" id="WP_147154156.1">
    <property type="nucleotide sequence ID" value="NZ_BKAJ01000110.1"/>
</dbReference>
<dbReference type="Proteomes" id="UP000321058">
    <property type="component" value="Unassembled WGS sequence"/>
</dbReference>
<dbReference type="InterPro" id="IPR036249">
    <property type="entry name" value="Thioredoxin-like_sf"/>
</dbReference>
<dbReference type="InterPro" id="IPR036282">
    <property type="entry name" value="Glutathione-S-Trfase_C_sf"/>
</dbReference>
<dbReference type="Pfam" id="PF13409">
    <property type="entry name" value="GST_N_2"/>
    <property type="match status" value="1"/>
</dbReference>
<dbReference type="PROSITE" id="PS50404">
    <property type="entry name" value="GST_NTER"/>
    <property type="match status" value="1"/>
</dbReference>
<feature type="domain" description="GST N-terminal" evidence="1">
    <location>
        <begin position="1"/>
        <end position="84"/>
    </location>
</feature>
<evidence type="ECO:0000259" key="1">
    <source>
        <dbReference type="PROSITE" id="PS50404"/>
    </source>
</evidence>
<dbReference type="PANTHER" id="PTHR44051">
    <property type="entry name" value="GLUTATHIONE S-TRANSFERASE-RELATED"/>
    <property type="match status" value="1"/>
</dbReference>
<accession>A0A512NIH8</accession>
<protein>
    <submittedName>
        <fullName evidence="2">Glutathione S-transferase</fullName>
    </submittedName>
</protein>
<reference evidence="2 3" key="1">
    <citation type="submission" date="2019-07" db="EMBL/GenBank/DDBJ databases">
        <title>Whole genome shotgun sequence of Reyranella soli NBRC 108950.</title>
        <authorList>
            <person name="Hosoyama A."/>
            <person name="Uohara A."/>
            <person name="Ohji S."/>
            <person name="Ichikawa N."/>
        </authorList>
    </citation>
    <scope>NUCLEOTIDE SEQUENCE [LARGE SCALE GENOMIC DNA]</scope>
    <source>
        <strain evidence="2 3">NBRC 108950</strain>
    </source>
</reference>
<dbReference type="SUPFAM" id="SSF47616">
    <property type="entry name" value="GST C-terminal domain-like"/>
    <property type="match status" value="1"/>
</dbReference>
<dbReference type="Gene3D" id="3.40.30.10">
    <property type="entry name" value="Glutaredoxin"/>
    <property type="match status" value="1"/>
</dbReference>
<name>A0A512NIH8_9HYPH</name>
<proteinExistence type="predicted"/>
<evidence type="ECO:0000313" key="3">
    <source>
        <dbReference type="Proteomes" id="UP000321058"/>
    </source>
</evidence>
<dbReference type="AlphaFoldDB" id="A0A512NIH8"/>
<keyword evidence="2" id="KW-0808">Transferase</keyword>
<sequence length="211" mass="23897">MAGYKLWGRAGWGSTIVEAQLVWYGLPYTFEPVEDLFRTPDADAKLKKVNPLAQVPTLEMPDGSIMSESAAITLLLADITGKDSLVPPAKAKERGKFLRWLIFIVANIYPTFTYADDPSRFVSVNAARDPFRAATDAYAQRLWRQIEGEAGGPWFLGERFSALDIYIDIMTRWRPKRGWFESEAPHLFAIARRGDQVPELAEVWKRNFPGN</sequence>
<dbReference type="SUPFAM" id="SSF52833">
    <property type="entry name" value="Thioredoxin-like"/>
    <property type="match status" value="1"/>
</dbReference>
<dbReference type="Gene3D" id="1.20.1050.10">
    <property type="match status" value="1"/>
</dbReference>
<organism evidence="2 3">
    <name type="scientific">Reyranella soli</name>
    <dbReference type="NCBI Taxonomy" id="1230389"/>
    <lineage>
        <taxon>Bacteria</taxon>
        <taxon>Pseudomonadati</taxon>
        <taxon>Pseudomonadota</taxon>
        <taxon>Alphaproteobacteria</taxon>
        <taxon>Hyphomicrobiales</taxon>
        <taxon>Reyranellaceae</taxon>
        <taxon>Reyranella</taxon>
    </lineage>
</organism>
<evidence type="ECO:0000313" key="2">
    <source>
        <dbReference type="EMBL" id="GEP58764.1"/>
    </source>
</evidence>
<dbReference type="PANTHER" id="PTHR44051:SF8">
    <property type="entry name" value="GLUTATHIONE S-TRANSFERASE GSTA"/>
    <property type="match status" value="1"/>
</dbReference>
<keyword evidence="3" id="KW-1185">Reference proteome</keyword>
<dbReference type="CDD" id="cd03057">
    <property type="entry name" value="GST_N_Beta"/>
    <property type="match status" value="1"/>
</dbReference>
<dbReference type="GO" id="GO:0016740">
    <property type="term" value="F:transferase activity"/>
    <property type="evidence" value="ECO:0007669"/>
    <property type="project" value="UniProtKB-KW"/>
</dbReference>
<gene>
    <name evidence="2" type="ORF">RSO01_59300</name>
</gene>
<comment type="caution">
    <text evidence="2">The sequence shown here is derived from an EMBL/GenBank/DDBJ whole genome shotgun (WGS) entry which is preliminary data.</text>
</comment>
<dbReference type="EMBL" id="BKAJ01000110">
    <property type="protein sequence ID" value="GEP58764.1"/>
    <property type="molecule type" value="Genomic_DNA"/>
</dbReference>